<feature type="transmembrane region" description="Helical" evidence="2">
    <location>
        <begin position="294"/>
        <end position="317"/>
    </location>
</feature>
<dbReference type="AlphaFoldDB" id="A0A344TF79"/>
<keyword evidence="2" id="KW-0812">Transmembrane</keyword>
<dbReference type="OrthoDB" id="7054050at2"/>
<dbReference type="EMBL" id="CP030850">
    <property type="protein sequence ID" value="AXE17300.1"/>
    <property type="molecule type" value="Genomic_DNA"/>
</dbReference>
<dbReference type="RefSeq" id="WP_114066086.1">
    <property type="nucleotide sequence ID" value="NZ_CP030850.1"/>
</dbReference>
<keyword evidence="2" id="KW-1133">Transmembrane helix</keyword>
<evidence type="ECO:0000256" key="1">
    <source>
        <dbReference type="SAM" id="Coils"/>
    </source>
</evidence>
<dbReference type="Proteomes" id="UP000251993">
    <property type="component" value="Chromosome"/>
</dbReference>
<evidence type="ECO:0000313" key="4">
    <source>
        <dbReference type="Proteomes" id="UP000251993"/>
    </source>
</evidence>
<organism evidence="3 4">
    <name type="scientific">Runella rosea</name>
    <dbReference type="NCBI Taxonomy" id="2259595"/>
    <lineage>
        <taxon>Bacteria</taxon>
        <taxon>Pseudomonadati</taxon>
        <taxon>Bacteroidota</taxon>
        <taxon>Cytophagia</taxon>
        <taxon>Cytophagales</taxon>
        <taxon>Spirosomataceae</taxon>
        <taxon>Runella</taxon>
    </lineage>
</organism>
<keyword evidence="1" id="KW-0175">Coiled coil</keyword>
<reference evidence="3 4" key="1">
    <citation type="submission" date="2018-07" db="EMBL/GenBank/DDBJ databases">
        <title>Genome sequencing of Runella.</title>
        <authorList>
            <person name="Baek M.-G."/>
            <person name="Yi H."/>
        </authorList>
    </citation>
    <scope>NUCLEOTIDE SEQUENCE [LARGE SCALE GENOMIC DNA]</scope>
    <source>
        <strain evidence="3 4">HYN0085</strain>
    </source>
</reference>
<dbReference type="KEGG" id="run:DR864_05925"/>
<keyword evidence="4" id="KW-1185">Reference proteome</keyword>
<keyword evidence="2" id="KW-0472">Membrane</keyword>
<evidence type="ECO:0000313" key="3">
    <source>
        <dbReference type="EMBL" id="AXE17300.1"/>
    </source>
</evidence>
<dbReference type="Pfam" id="PF19749">
    <property type="entry name" value="DUF6236"/>
    <property type="match status" value="1"/>
</dbReference>
<dbReference type="InterPro" id="IPR046203">
    <property type="entry name" value="DUF6236"/>
</dbReference>
<feature type="coiled-coil region" evidence="1">
    <location>
        <begin position="212"/>
        <end position="253"/>
    </location>
</feature>
<gene>
    <name evidence="3" type="ORF">DR864_05925</name>
</gene>
<sequence length="351" mass="40083">MERILLYYPAINIPDGNWLRNSLLYTDKVASIVPFVDMNDKRVDDDTKLLYDNGFYKPISVFNNLNPSHKEFNKFQENFINTIESKEFKAYQKVTKDYPWGQDNGITDYSMYAEKLSHEIVDFLGERNLLKRGNYGVMTVEKNSAIIYMSMLADYLASISSDWITPSTDEQEFEKLTFQLADKKVLTYRLQLESCLPTPSPDTDIKDIIKFKKARQQEMLQFRAVLDTLEQELRNAEDQNEKKLKLIQFQENLQKELLEIKKLLGDSKLDFILNGFSSLLDFKQKEVVGTVSGLGLASAGVVASLPFLGLGAGALLLTGTLISSYKKINRQVEANSSSYIYYAQKAGLLEK</sequence>
<proteinExistence type="predicted"/>
<evidence type="ECO:0000256" key="2">
    <source>
        <dbReference type="SAM" id="Phobius"/>
    </source>
</evidence>
<protein>
    <submittedName>
        <fullName evidence="3">Uncharacterized protein</fullName>
    </submittedName>
</protein>
<name>A0A344TF79_9BACT</name>
<accession>A0A344TF79</accession>